<dbReference type="PANTHER" id="PTHR24321">
    <property type="entry name" value="DEHYDROGENASES, SHORT CHAIN"/>
    <property type="match status" value="1"/>
</dbReference>
<dbReference type="eggNOG" id="COG1028">
    <property type="taxonomic scope" value="Bacteria"/>
</dbReference>
<evidence type="ECO:0000256" key="2">
    <source>
        <dbReference type="ARBA" id="ARBA00023002"/>
    </source>
</evidence>
<dbReference type="KEGG" id="xal:XALC_1688"/>
<dbReference type="Pfam" id="PF13561">
    <property type="entry name" value="adh_short_C2"/>
    <property type="match status" value="1"/>
</dbReference>
<keyword evidence="2" id="KW-0560">Oxidoreductase</keyword>
<dbReference type="SUPFAM" id="SSF51735">
    <property type="entry name" value="NAD(P)-binding Rossmann-fold domains"/>
    <property type="match status" value="1"/>
</dbReference>
<dbReference type="PRINTS" id="PR00080">
    <property type="entry name" value="SDRFAMILY"/>
</dbReference>
<evidence type="ECO:0000313" key="5">
    <source>
        <dbReference type="Proteomes" id="UP000001890"/>
    </source>
</evidence>
<reference evidence="4 5" key="1">
    <citation type="journal article" date="2009" name="BMC Genomics">
        <title>The complete genome sequence of Xanthomonas albilineans provides new insights into the reductive genome evolution of the xylem-limited Xanthomonadaceae.</title>
        <authorList>
            <person name="Pieretti I."/>
            <person name="Royer M."/>
            <person name="Barbe V."/>
            <person name="Carrere S."/>
            <person name="Koebnik R."/>
            <person name="Cociancich S."/>
            <person name="Couloux A."/>
            <person name="Darrasse A."/>
            <person name="Gouzy J."/>
            <person name="Jacques M.A."/>
            <person name="Lauber E."/>
            <person name="Manceau C."/>
            <person name="Mangenot S."/>
            <person name="Poussier S."/>
            <person name="Segurens B."/>
            <person name="Szurek B."/>
            <person name="Verdier V."/>
            <person name="Arlat M."/>
            <person name="Rott P."/>
        </authorList>
    </citation>
    <scope>NUCLEOTIDE SEQUENCE [LARGE SCALE GENOMIC DNA]</scope>
    <source>
        <strain evidence="5">GPE PC73 / CFBP 7063</strain>
    </source>
</reference>
<dbReference type="EMBL" id="FP565176">
    <property type="protein sequence ID" value="CBA16185.1"/>
    <property type="molecule type" value="Genomic_DNA"/>
</dbReference>
<dbReference type="STRING" id="380358.XALC_1688"/>
<protein>
    <submittedName>
        <fullName evidence="4">Putative short-chain dehydrogenase/reductase protein</fullName>
    </submittedName>
</protein>
<dbReference type="Gene3D" id="3.40.50.720">
    <property type="entry name" value="NAD(P)-binding Rossmann-like Domain"/>
    <property type="match status" value="1"/>
</dbReference>
<dbReference type="PROSITE" id="PS00061">
    <property type="entry name" value="ADH_SHORT"/>
    <property type="match status" value="1"/>
</dbReference>
<feature type="region of interest" description="Disordered" evidence="3">
    <location>
        <begin position="210"/>
        <end position="229"/>
    </location>
</feature>
<dbReference type="PANTHER" id="PTHR24321:SF8">
    <property type="entry name" value="ESTRADIOL 17-BETA-DEHYDROGENASE 8-RELATED"/>
    <property type="match status" value="1"/>
</dbReference>
<proteinExistence type="inferred from homology"/>
<dbReference type="GeneID" id="57876999"/>
<accession>D2UDV1</accession>
<dbReference type="PATRIC" id="fig|29447.3.peg.1650"/>
<dbReference type="OrthoDB" id="9787298at2"/>
<gene>
    <name evidence="4" type="ordered locus">XALc_1688</name>
</gene>
<dbReference type="AlphaFoldDB" id="D2UDV1"/>
<evidence type="ECO:0000256" key="1">
    <source>
        <dbReference type="ARBA" id="ARBA00006484"/>
    </source>
</evidence>
<comment type="similarity">
    <text evidence="1">Belongs to the short-chain dehydrogenases/reductases (SDR) family.</text>
</comment>
<evidence type="ECO:0000313" key="4">
    <source>
        <dbReference type="EMBL" id="CBA16185.1"/>
    </source>
</evidence>
<dbReference type="FunFam" id="3.40.50.720:FF:000084">
    <property type="entry name" value="Short-chain dehydrogenase reductase"/>
    <property type="match status" value="1"/>
</dbReference>
<dbReference type="PRINTS" id="PR00081">
    <property type="entry name" value="GDHRDH"/>
</dbReference>
<organism evidence="4 5">
    <name type="scientific">Xanthomonas albilineans (strain GPE PC73 / CFBP 7063)</name>
    <dbReference type="NCBI Taxonomy" id="380358"/>
    <lineage>
        <taxon>Bacteria</taxon>
        <taxon>Pseudomonadati</taxon>
        <taxon>Pseudomonadota</taxon>
        <taxon>Gammaproteobacteria</taxon>
        <taxon>Lysobacterales</taxon>
        <taxon>Lysobacteraceae</taxon>
        <taxon>Xanthomonas</taxon>
    </lineage>
</organism>
<dbReference type="InterPro" id="IPR020904">
    <property type="entry name" value="Sc_DH/Rdtase_CS"/>
</dbReference>
<dbReference type="RefSeq" id="WP_012916186.1">
    <property type="nucleotide sequence ID" value="NC_013722.1"/>
</dbReference>
<keyword evidence="5" id="KW-1185">Reference proteome</keyword>
<sequence>MPLLPPPSSVSLPPLRDRVVLISGGAQGIGRGVAHAVLDAGGYVALGDLDTEAGRACLTELGANDRVLFRRLDVTAEASVRRFIDTALARFGHIDGLVNNAGIADPYTGPLERLSLREWHRRLATNLGGAFLCCKHALPALKASRSGAAIVNIASTRAHQSEADSEAYAAAKGGLVAFTHALAISAGPAVRVNCISPGWIATDAWRKPSTRRKPILSRQDHTQHPAGRVGTPQDIGALAVYLLSEQAGFVTGQDIVVDGGMTRKMQYA</sequence>
<dbReference type="InterPro" id="IPR002347">
    <property type="entry name" value="SDR_fam"/>
</dbReference>
<dbReference type="InterPro" id="IPR036291">
    <property type="entry name" value="NAD(P)-bd_dom_sf"/>
</dbReference>
<dbReference type="Proteomes" id="UP000001890">
    <property type="component" value="Chromosome"/>
</dbReference>
<dbReference type="GO" id="GO:0016491">
    <property type="term" value="F:oxidoreductase activity"/>
    <property type="evidence" value="ECO:0007669"/>
    <property type="project" value="UniProtKB-KW"/>
</dbReference>
<evidence type="ECO:0000256" key="3">
    <source>
        <dbReference type="SAM" id="MobiDB-lite"/>
    </source>
</evidence>
<name>D2UDV1_XANAP</name>